<dbReference type="Proteomes" id="UP001569904">
    <property type="component" value="Unassembled WGS sequence"/>
</dbReference>
<dbReference type="RefSeq" id="WP_371942831.1">
    <property type="nucleotide sequence ID" value="NZ_JAXCEH010000013.1"/>
</dbReference>
<accession>A0ABV4R1C8</accession>
<evidence type="ECO:0000313" key="3">
    <source>
        <dbReference type="Proteomes" id="UP001569904"/>
    </source>
</evidence>
<evidence type="ECO:0000256" key="1">
    <source>
        <dbReference type="SAM" id="MobiDB-lite"/>
    </source>
</evidence>
<dbReference type="PIRSF" id="PIRSF017393">
    <property type="entry name" value="MTase_SAV2177"/>
    <property type="match status" value="1"/>
</dbReference>
<dbReference type="Pfam" id="PF04672">
    <property type="entry name" value="Methyltransf_19"/>
    <property type="match status" value="1"/>
</dbReference>
<proteinExistence type="predicted"/>
<dbReference type="GO" id="GO:0008168">
    <property type="term" value="F:methyltransferase activity"/>
    <property type="evidence" value="ECO:0007669"/>
    <property type="project" value="UniProtKB-KW"/>
</dbReference>
<keyword evidence="2" id="KW-0489">Methyltransferase</keyword>
<comment type="caution">
    <text evidence="2">The sequence shown here is derived from an EMBL/GenBank/DDBJ whole genome shotgun (WGS) entry which is preliminary data.</text>
</comment>
<dbReference type="SUPFAM" id="SSF53335">
    <property type="entry name" value="S-adenosyl-L-methionine-dependent methyltransferases"/>
    <property type="match status" value="1"/>
</dbReference>
<reference evidence="2 3" key="1">
    <citation type="submission" date="2023-11" db="EMBL/GenBank/DDBJ databases">
        <title>Actinomadura monticuli sp. nov., isolated from volcanic ash.</title>
        <authorList>
            <person name="Lee S.D."/>
            <person name="Yang H."/>
            <person name="Kim I.S."/>
        </authorList>
    </citation>
    <scope>NUCLEOTIDE SEQUENCE [LARGE SCALE GENOMIC DNA]</scope>
    <source>
        <strain evidence="2 3">DSM 45346</strain>
    </source>
</reference>
<keyword evidence="3" id="KW-1185">Reference proteome</keyword>
<keyword evidence="2" id="KW-0808">Transferase</keyword>
<organism evidence="2 3">
    <name type="scientific">Actinomadura chokoriensis</name>
    <dbReference type="NCBI Taxonomy" id="454156"/>
    <lineage>
        <taxon>Bacteria</taxon>
        <taxon>Bacillati</taxon>
        <taxon>Actinomycetota</taxon>
        <taxon>Actinomycetes</taxon>
        <taxon>Streptosporangiales</taxon>
        <taxon>Thermomonosporaceae</taxon>
        <taxon>Actinomadura</taxon>
    </lineage>
</organism>
<dbReference type="EMBL" id="JAXCEH010000013">
    <property type="protein sequence ID" value="MFA1555982.1"/>
    <property type="molecule type" value="Genomic_DNA"/>
</dbReference>
<protein>
    <submittedName>
        <fullName evidence="2">SAM-dependent methyltransferase</fullName>
        <ecNumber evidence="2">2.1.1.-</ecNumber>
    </submittedName>
</protein>
<dbReference type="GO" id="GO:0032259">
    <property type="term" value="P:methylation"/>
    <property type="evidence" value="ECO:0007669"/>
    <property type="project" value="UniProtKB-KW"/>
</dbReference>
<evidence type="ECO:0000313" key="2">
    <source>
        <dbReference type="EMBL" id="MFA1555982.1"/>
    </source>
</evidence>
<dbReference type="InterPro" id="IPR006764">
    <property type="entry name" value="SAM_dep_MeTrfase_SAV2177_type"/>
</dbReference>
<feature type="region of interest" description="Disordered" evidence="1">
    <location>
        <begin position="1"/>
        <end position="28"/>
    </location>
</feature>
<dbReference type="InterPro" id="IPR029063">
    <property type="entry name" value="SAM-dependent_MTases_sf"/>
</dbReference>
<gene>
    <name evidence="2" type="ORF">SM436_20025</name>
</gene>
<dbReference type="EC" id="2.1.1.-" evidence="2"/>
<dbReference type="Gene3D" id="3.40.50.150">
    <property type="entry name" value="Vaccinia Virus protein VP39"/>
    <property type="match status" value="1"/>
</dbReference>
<sequence>MAADETSAHDTSAHDTSAEATPEIDTSRPHPARMWNYWIGGKDYYEIDRQVGDQVAAAYPGVGDVARHSRAALGRMVRHLAAEEGITQFLDVGTGLPTHDNTHEVAQRVAPESRVVYVDNDPLVLVHARALLVGRPEGRTAYIECDVRDPERILAEAARTLDFDRPIGLIMFGIIGNVVDDGEAALIVRRFVDALAPGSFLAFNDGTGMVDRQAREEAVRIAVEQGSTPYVDRSPEEIAGFLAGLELLEPGIVSTSRWRPEAIPFGLPPEVDAACGLGRKP</sequence>
<name>A0ABV4R1C8_9ACTN</name>
<feature type="compositionally biased region" description="Basic and acidic residues" evidence="1">
    <location>
        <begin position="1"/>
        <end position="17"/>
    </location>
</feature>